<proteinExistence type="predicted"/>
<dbReference type="AlphaFoldDB" id="A0A0F5FUX9"/>
<reference evidence="1 2" key="1">
    <citation type="submission" date="2015-03" db="EMBL/GenBank/DDBJ databases">
        <authorList>
            <person name="Hassan Y.I."/>
            <person name="Lepp D."/>
            <person name="Li X.-Z."/>
            <person name="Zhou T."/>
        </authorList>
    </citation>
    <scope>NUCLEOTIDE SEQUENCE [LARGE SCALE GENOMIC DNA]</scope>
    <source>
        <strain evidence="1 2">BD-c194</strain>
    </source>
</reference>
<dbReference type="EMBL" id="JZEX01000081">
    <property type="protein sequence ID" value="KKB12380.1"/>
    <property type="molecule type" value="Genomic_DNA"/>
</dbReference>
<evidence type="ECO:0000313" key="1">
    <source>
        <dbReference type="EMBL" id="KKB12380.1"/>
    </source>
</evidence>
<dbReference type="STRING" id="443610.VE25_07460"/>
<dbReference type="OrthoDB" id="7961222at2"/>
<dbReference type="PATRIC" id="fig|443610.3.peg.4059"/>
<dbReference type="Proteomes" id="UP000033632">
    <property type="component" value="Unassembled WGS sequence"/>
</dbReference>
<dbReference type="RefSeq" id="WP_046107970.1">
    <property type="nucleotide sequence ID" value="NZ_JZEX01000081.1"/>
</dbReference>
<organism evidence="1 2">
    <name type="scientific">Devosia geojensis</name>
    <dbReference type="NCBI Taxonomy" id="443610"/>
    <lineage>
        <taxon>Bacteria</taxon>
        <taxon>Pseudomonadati</taxon>
        <taxon>Pseudomonadota</taxon>
        <taxon>Alphaproteobacteria</taxon>
        <taxon>Hyphomicrobiales</taxon>
        <taxon>Devosiaceae</taxon>
        <taxon>Devosia</taxon>
    </lineage>
</organism>
<gene>
    <name evidence="1" type="ORF">VE25_07460</name>
</gene>
<evidence type="ECO:0000313" key="2">
    <source>
        <dbReference type="Proteomes" id="UP000033632"/>
    </source>
</evidence>
<sequence>MGYPKKASAPSKVAQIPKGSIIARRLVDNPLRTPATYLDELRRAAEHGDRRGFEPGKIEAAINMQTLIGGFARVRNRTEAQMHAAARYRSIYERAQLGGSRAVDYAAVKVDTSGPAESTVLEIGEQARREYRDMVKVLGMDRSRLIEQVVCHDMSIRDVAVTRDLRDSGAGRALIVRLLKDAIDVVAEHFGYSGVTQGSSRKRDWNDGCAEKMIFTGEIRNPKRNKG</sequence>
<accession>A0A0F5FUX9</accession>
<name>A0A0F5FUX9_9HYPH</name>
<keyword evidence="2" id="KW-1185">Reference proteome</keyword>
<comment type="caution">
    <text evidence="1">The sequence shown here is derived from an EMBL/GenBank/DDBJ whole genome shotgun (WGS) entry which is preliminary data.</text>
</comment>
<protein>
    <submittedName>
        <fullName evidence="1">Uncharacterized protein</fullName>
    </submittedName>
</protein>